<dbReference type="CDD" id="cd14789">
    <property type="entry name" value="Tiki"/>
    <property type="match status" value="1"/>
</dbReference>
<dbReference type="EMBL" id="LAZR01068784">
    <property type="protein sequence ID" value="KKK48987.1"/>
    <property type="molecule type" value="Genomic_DNA"/>
</dbReference>
<organism evidence="1">
    <name type="scientific">marine sediment metagenome</name>
    <dbReference type="NCBI Taxonomy" id="412755"/>
    <lineage>
        <taxon>unclassified sequences</taxon>
        <taxon>metagenomes</taxon>
        <taxon>ecological metagenomes</taxon>
    </lineage>
</organism>
<reference evidence="1" key="1">
    <citation type="journal article" date="2015" name="Nature">
        <title>Complex archaea that bridge the gap between prokaryotes and eukaryotes.</title>
        <authorList>
            <person name="Spang A."/>
            <person name="Saw J.H."/>
            <person name="Jorgensen S.L."/>
            <person name="Zaremba-Niedzwiedzka K."/>
            <person name="Martijn J."/>
            <person name="Lind A.E."/>
            <person name="van Eijk R."/>
            <person name="Schleper C."/>
            <person name="Guy L."/>
            <person name="Ettema T.J."/>
        </authorList>
    </citation>
    <scope>NUCLEOTIDE SEQUENCE</scope>
</reference>
<gene>
    <name evidence="1" type="ORF">LCGC14_3139630</name>
</gene>
<evidence type="ECO:0000313" key="1">
    <source>
        <dbReference type="EMBL" id="KKK48987.1"/>
    </source>
</evidence>
<evidence type="ECO:0008006" key="2">
    <source>
        <dbReference type="Google" id="ProtNLM"/>
    </source>
</evidence>
<dbReference type="InterPro" id="IPR002816">
    <property type="entry name" value="TraB/PrgY/GumN_fam"/>
</dbReference>
<name>A0A0F8VXE0_9ZZZZ</name>
<proteinExistence type="predicted"/>
<feature type="non-terminal residue" evidence="1">
    <location>
        <position position="1"/>
    </location>
</feature>
<comment type="caution">
    <text evidence="1">The sequence shown here is derived from an EMBL/GenBank/DDBJ whole genome shotgun (WGS) entry which is preliminary data.</text>
</comment>
<protein>
    <recommendedName>
        <fullName evidence="2">TraB family protein</fullName>
    </recommendedName>
</protein>
<sequence>GRLIRSLVGADGAMESFIGGGMMDAALTNRAKEGGMRVVGLETITTQVLQAVDSLIGMGVTAAAIDRRVASGDMRHLVLPPMLDNMYRLGNVKVASSLIGLGIAANPTLSSLVSRHGNWLPAIRRELSKGNAFIAVGLAHLVGHNSLASMLRKVGYRVKRI</sequence>
<dbReference type="AlphaFoldDB" id="A0A0F8VXE0"/>
<accession>A0A0F8VXE0</accession>
<dbReference type="Pfam" id="PF01963">
    <property type="entry name" value="TraB_PrgY_gumN"/>
    <property type="match status" value="1"/>
</dbReference>